<feature type="transmembrane region" description="Helical" evidence="7">
    <location>
        <begin position="227"/>
        <end position="249"/>
    </location>
</feature>
<dbReference type="PANTHER" id="PTHR23517">
    <property type="entry name" value="RESISTANCE PROTEIN MDTM, PUTATIVE-RELATED-RELATED"/>
    <property type="match status" value="1"/>
</dbReference>
<dbReference type="AlphaFoldDB" id="A0A0W1B1N9"/>
<feature type="transmembrane region" description="Helical" evidence="7">
    <location>
        <begin position="21"/>
        <end position="38"/>
    </location>
</feature>
<feature type="transmembrane region" description="Helical" evidence="7">
    <location>
        <begin position="102"/>
        <end position="124"/>
    </location>
</feature>
<protein>
    <recommendedName>
        <fullName evidence="8">Major facilitator superfamily (MFS) profile domain-containing protein</fullName>
    </recommendedName>
</protein>
<dbReference type="Gene3D" id="1.20.1250.20">
    <property type="entry name" value="MFS general substrate transporter like domains"/>
    <property type="match status" value="1"/>
</dbReference>
<evidence type="ECO:0000259" key="8">
    <source>
        <dbReference type="PROSITE" id="PS50850"/>
    </source>
</evidence>
<evidence type="ECO:0000256" key="1">
    <source>
        <dbReference type="ARBA" id="ARBA00004651"/>
    </source>
</evidence>
<comment type="caution">
    <text evidence="9">The sequence shown here is derived from an EMBL/GenBank/DDBJ whole genome shotgun (WGS) entry which is preliminary data.</text>
</comment>
<dbReference type="GO" id="GO:0022857">
    <property type="term" value="F:transmembrane transporter activity"/>
    <property type="evidence" value="ECO:0007669"/>
    <property type="project" value="InterPro"/>
</dbReference>
<comment type="subcellular location">
    <subcellularLocation>
        <location evidence="1">Cell membrane</location>
        <topology evidence="1">Multi-pass membrane protein</topology>
    </subcellularLocation>
</comment>
<feature type="transmembrane region" description="Helical" evidence="7">
    <location>
        <begin position="50"/>
        <end position="68"/>
    </location>
</feature>
<keyword evidence="3" id="KW-1003">Cell membrane</keyword>
<dbReference type="EMBL" id="LCZJ02000018">
    <property type="protein sequence ID" value="KTD87479.1"/>
    <property type="molecule type" value="Genomic_DNA"/>
</dbReference>
<dbReference type="Proteomes" id="UP000054709">
    <property type="component" value="Unassembled WGS sequence"/>
</dbReference>
<evidence type="ECO:0000256" key="5">
    <source>
        <dbReference type="ARBA" id="ARBA00022989"/>
    </source>
</evidence>
<evidence type="ECO:0000313" key="9">
    <source>
        <dbReference type="EMBL" id="KTD87479.1"/>
    </source>
</evidence>
<feature type="transmembrane region" description="Helical" evidence="7">
    <location>
        <begin position="356"/>
        <end position="375"/>
    </location>
</feature>
<keyword evidence="2" id="KW-0813">Transport</keyword>
<dbReference type="GO" id="GO:0005886">
    <property type="term" value="C:plasma membrane"/>
    <property type="evidence" value="ECO:0007669"/>
    <property type="project" value="UniProtKB-SubCell"/>
</dbReference>
<dbReference type="OrthoDB" id="8952229at2"/>
<dbReference type="Pfam" id="PF07690">
    <property type="entry name" value="MFS_1"/>
    <property type="match status" value="1"/>
</dbReference>
<evidence type="ECO:0000256" key="2">
    <source>
        <dbReference type="ARBA" id="ARBA00022448"/>
    </source>
</evidence>
<name>A0A0W1B1N9_9BACL</name>
<dbReference type="PROSITE" id="PS50850">
    <property type="entry name" value="MFS"/>
    <property type="match status" value="1"/>
</dbReference>
<gene>
    <name evidence="9" type="ORF">UQ64_11745</name>
</gene>
<keyword evidence="10" id="KW-1185">Reference proteome</keyword>
<dbReference type="InterPro" id="IPR011701">
    <property type="entry name" value="MFS"/>
</dbReference>
<evidence type="ECO:0000256" key="4">
    <source>
        <dbReference type="ARBA" id="ARBA00022692"/>
    </source>
</evidence>
<feature type="transmembrane region" description="Helical" evidence="7">
    <location>
        <begin position="80"/>
        <end position="96"/>
    </location>
</feature>
<evidence type="ECO:0000256" key="3">
    <source>
        <dbReference type="ARBA" id="ARBA00022475"/>
    </source>
</evidence>
<dbReference type="RefSeq" id="WP_060622997.1">
    <property type="nucleotide sequence ID" value="NZ_LCZJ02000018.1"/>
</dbReference>
<feature type="transmembrane region" description="Helical" evidence="7">
    <location>
        <begin position="291"/>
        <end position="309"/>
    </location>
</feature>
<evidence type="ECO:0000256" key="7">
    <source>
        <dbReference type="SAM" id="Phobius"/>
    </source>
</evidence>
<dbReference type="SUPFAM" id="SSF103473">
    <property type="entry name" value="MFS general substrate transporter"/>
    <property type="match status" value="1"/>
</dbReference>
<feature type="transmembrane region" description="Helical" evidence="7">
    <location>
        <begin position="136"/>
        <end position="158"/>
    </location>
</feature>
<dbReference type="PANTHER" id="PTHR23517:SF3">
    <property type="entry name" value="INTEGRAL MEMBRANE TRANSPORT PROTEIN"/>
    <property type="match status" value="1"/>
</dbReference>
<dbReference type="InterPro" id="IPR020846">
    <property type="entry name" value="MFS_dom"/>
</dbReference>
<evidence type="ECO:0000313" key="10">
    <source>
        <dbReference type="Proteomes" id="UP000054709"/>
    </source>
</evidence>
<feature type="transmembrane region" description="Helical" evidence="7">
    <location>
        <begin position="170"/>
        <end position="188"/>
    </location>
</feature>
<proteinExistence type="predicted"/>
<evidence type="ECO:0000256" key="6">
    <source>
        <dbReference type="ARBA" id="ARBA00023136"/>
    </source>
</evidence>
<accession>A0A0W1B1N9</accession>
<feature type="transmembrane region" description="Helical" evidence="7">
    <location>
        <begin position="381"/>
        <end position="400"/>
    </location>
</feature>
<feature type="transmembrane region" description="Helical" evidence="7">
    <location>
        <begin position="315"/>
        <end position="335"/>
    </location>
</feature>
<keyword evidence="5 7" id="KW-1133">Transmembrane helix</keyword>
<sequence length="418" mass="47425">MIFQKFRELPDNPRYSIWLEPLWAIPGTIVLFYAPLYMKGAGLSDIQIGLINSVNLYFAFVFQMFAGAVTNKWGRKRTSLIFDLVAWSVPMFIWAFSNNFWLFLIAYLLNATNKFVTVAFNLLIIEDVKKQQRSHVFAMMNIIIISAGVLAPLAGGVISKYGIMPTLSVIYFAGGISMTVMFVLRNYLTKETEAGKVMIEANSNTHILRGVLQSFRLFGQSLRDRRILPILLITIISNIILQMNFFQVIYLKEELGFKDQMISWIPFITAIATIFVYSVVMPRMRNQSDEFYVKLSLALCAIGSLLFLFIPSGNTVMLCIVTTVLAAGMFLLPTYRDALLMNRLGKYEKADMFSSVQVVMSIVAIPWGYISGLIYAYKPSLLFILIFISYASVIALAFPMGRKTRRLVEKPLMIGEEE</sequence>
<dbReference type="InterPro" id="IPR036259">
    <property type="entry name" value="MFS_trans_sf"/>
</dbReference>
<reference evidence="9 10" key="1">
    <citation type="journal article" date="2015" name="Int. Biodeterior. Biodegradation">
        <title>Physiological and genetic screening methods for the isolation of methyl tert-butyl ether-degrading bacteria for bioremediation purposes.</title>
        <authorList>
            <person name="Guisado I.M."/>
            <person name="Purswani J."/>
            <person name="Gonzalez Lopez J."/>
            <person name="Pozo C."/>
        </authorList>
    </citation>
    <scope>NUCLEOTIDE SEQUENCE [LARGE SCALE GENOMIC DNA]</scope>
    <source>
        <strain evidence="9 10">SH7</strain>
    </source>
</reference>
<dbReference type="InterPro" id="IPR050171">
    <property type="entry name" value="MFS_Transporters"/>
</dbReference>
<organism evidence="9 10">
    <name type="scientific">Paenibacillus etheri</name>
    <dbReference type="NCBI Taxonomy" id="1306852"/>
    <lineage>
        <taxon>Bacteria</taxon>
        <taxon>Bacillati</taxon>
        <taxon>Bacillota</taxon>
        <taxon>Bacilli</taxon>
        <taxon>Bacillales</taxon>
        <taxon>Paenibacillaceae</taxon>
        <taxon>Paenibacillus</taxon>
    </lineage>
</organism>
<keyword evidence="6 7" id="KW-0472">Membrane</keyword>
<keyword evidence="4 7" id="KW-0812">Transmembrane</keyword>
<feature type="domain" description="Major facilitator superfamily (MFS) profile" evidence="8">
    <location>
        <begin position="1"/>
        <end position="405"/>
    </location>
</feature>
<feature type="transmembrane region" description="Helical" evidence="7">
    <location>
        <begin position="261"/>
        <end position="279"/>
    </location>
</feature>